<reference evidence="1 2" key="1">
    <citation type="journal article" date="2015" name="Nature">
        <title>rRNA introns, odd ribosomes, and small enigmatic genomes across a large radiation of phyla.</title>
        <authorList>
            <person name="Brown C.T."/>
            <person name="Hug L.A."/>
            <person name="Thomas B.C."/>
            <person name="Sharon I."/>
            <person name="Castelle C.J."/>
            <person name="Singh A."/>
            <person name="Wilkins M.J."/>
            <person name="Williams K.H."/>
            <person name="Banfield J.F."/>
        </authorList>
    </citation>
    <scope>NUCLEOTIDE SEQUENCE [LARGE SCALE GENOMIC DNA]</scope>
</reference>
<dbReference type="AlphaFoldDB" id="A0A0G0NBI9"/>
<organism evidence="1 2">
    <name type="scientific">Candidatus Woesebacteria bacterium GW2011_GWA1_39_21</name>
    <dbReference type="NCBI Taxonomy" id="1618550"/>
    <lineage>
        <taxon>Bacteria</taxon>
        <taxon>Candidatus Woeseibacteriota</taxon>
    </lineage>
</organism>
<dbReference type="PATRIC" id="fig|1618550.3.peg.1070"/>
<dbReference type="Pfam" id="PF13489">
    <property type="entry name" value="Methyltransf_23"/>
    <property type="match status" value="1"/>
</dbReference>
<dbReference type="InterPro" id="IPR029063">
    <property type="entry name" value="SAM-dependent_MTases_sf"/>
</dbReference>
<sequence>MCTYYDSFDYRSYWVGREYEHKSEIIALTSLLNEINKVNNILEIGAGYGRLVSTYINHAKKIFISDPSKKLLALAKKNIHSNKVFFINSPWEHLSSCVNKRKVDLIIMVRVLHHIKNPEKAFKNIQKILNHKGYFILEFPNKIHTKAIIKELLRGNFTVLFDIFPKDIRCQENVDNGCIAFNNYHPDYVFDLLRKNNFEIVGVRSVSNIRSKFLKKHVPLNLLCSFEKYLQKTLSGVYFGPSTFVLARKI</sequence>
<protein>
    <submittedName>
        <fullName evidence="1">Uncharacterized protein</fullName>
    </submittedName>
</protein>
<accession>A0A0G0NBI9</accession>
<dbReference type="SUPFAM" id="SSF53335">
    <property type="entry name" value="S-adenosyl-L-methionine-dependent methyltransferases"/>
    <property type="match status" value="1"/>
</dbReference>
<dbReference type="STRING" id="1618550.UT39_C0022G0010"/>
<dbReference type="PANTHER" id="PTHR43861:SF6">
    <property type="entry name" value="METHYLTRANSFERASE TYPE 11"/>
    <property type="match status" value="1"/>
</dbReference>
<proteinExistence type="predicted"/>
<name>A0A0G0NBI9_9BACT</name>
<comment type="caution">
    <text evidence="1">The sequence shown here is derived from an EMBL/GenBank/DDBJ whole genome shotgun (WGS) entry which is preliminary data.</text>
</comment>
<dbReference type="Proteomes" id="UP000034246">
    <property type="component" value="Unassembled WGS sequence"/>
</dbReference>
<dbReference type="CDD" id="cd02440">
    <property type="entry name" value="AdoMet_MTases"/>
    <property type="match status" value="1"/>
</dbReference>
<evidence type="ECO:0000313" key="1">
    <source>
        <dbReference type="EMBL" id="KKR10156.1"/>
    </source>
</evidence>
<dbReference type="Gene3D" id="3.40.50.150">
    <property type="entry name" value="Vaccinia Virus protein VP39"/>
    <property type="match status" value="1"/>
</dbReference>
<evidence type="ECO:0000313" key="2">
    <source>
        <dbReference type="Proteomes" id="UP000034246"/>
    </source>
</evidence>
<dbReference type="PANTHER" id="PTHR43861">
    <property type="entry name" value="TRANS-ACONITATE 2-METHYLTRANSFERASE-RELATED"/>
    <property type="match status" value="1"/>
</dbReference>
<gene>
    <name evidence="1" type="ORF">UT39_C0022G0010</name>
</gene>
<dbReference type="EMBL" id="LBWP01000022">
    <property type="protein sequence ID" value="KKR10156.1"/>
    <property type="molecule type" value="Genomic_DNA"/>
</dbReference>